<gene>
    <name evidence="2" type="ORF">K491DRAFT_716402</name>
</gene>
<protein>
    <submittedName>
        <fullName evidence="2">Uncharacterized protein</fullName>
    </submittedName>
</protein>
<name>A0A6A6T7X0_9PLEO</name>
<keyword evidence="3" id="KW-1185">Reference proteome</keyword>
<dbReference type="AlphaFoldDB" id="A0A6A6T7X0"/>
<feature type="region of interest" description="Disordered" evidence="1">
    <location>
        <begin position="1"/>
        <end position="87"/>
    </location>
</feature>
<dbReference type="EMBL" id="MU004351">
    <property type="protein sequence ID" value="KAF2655321.1"/>
    <property type="molecule type" value="Genomic_DNA"/>
</dbReference>
<evidence type="ECO:0000313" key="2">
    <source>
        <dbReference type="EMBL" id="KAF2655321.1"/>
    </source>
</evidence>
<evidence type="ECO:0000313" key="3">
    <source>
        <dbReference type="Proteomes" id="UP000799324"/>
    </source>
</evidence>
<sequence>MPPAKKQKTGSESSAVTAPAEEHGSSSSNPRKNDKEQTSVPSDSSSKDVTPKFDNKDYICIPWPGPDYEAENNEKGDDALDEEEVEEAYGKQFEEAKEKKLFLDLASKHPEWKWLIEFNKEVKKPKTRSLHHLWAIMSSMGHWLAFHDLMELINSDDGTTIQELIQVIGHAFLTVLAALDDAGELKQDSAFLDLTLVMSIYLEIAHDLPDYGIEGEDIVWAREVVAYFRKAKLDPKNGVAGTAKLLETCSAFEGPMRHFKKTVNNPWGFTTFWSGFANIIGGGGRRGGNQFDITKMSRSKRAGYAFDGKDPLEDVSQDDLKNNRIMITTMY</sequence>
<proteinExistence type="predicted"/>
<accession>A0A6A6T7X0</accession>
<dbReference type="OrthoDB" id="10037289at2759"/>
<evidence type="ECO:0000256" key="1">
    <source>
        <dbReference type="SAM" id="MobiDB-lite"/>
    </source>
</evidence>
<dbReference type="Proteomes" id="UP000799324">
    <property type="component" value="Unassembled WGS sequence"/>
</dbReference>
<reference evidence="2" key="1">
    <citation type="journal article" date="2020" name="Stud. Mycol.">
        <title>101 Dothideomycetes genomes: a test case for predicting lifestyles and emergence of pathogens.</title>
        <authorList>
            <person name="Haridas S."/>
            <person name="Albert R."/>
            <person name="Binder M."/>
            <person name="Bloem J."/>
            <person name="Labutti K."/>
            <person name="Salamov A."/>
            <person name="Andreopoulos B."/>
            <person name="Baker S."/>
            <person name="Barry K."/>
            <person name="Bills G."/>
            <person name="Bluhm B."/>
            <person name="Cannon C."/>
            <person name="Castanera R."/>
            <person name="Culley D."/>
            <person name="Daum C."/>
            <person name="Ezra D."/>
            <person name="Gonzalez J."/>
            <person name="Henrissat B."/>
            <person name="Kuo A."/>
            <person name="Liang C."/>
            <person name="Lipzen A."/>
            <person name="Lutzoni F."/>
            <person name="Magnuson J."/>
            <person name="Mondo S."/>
            <person name="Nolan M."/>
            <person name="Ohm R."/>
            <person name="Pangilinan J."/>
            <person name="Park H.-J."/>
            <person name="Ramirez L."/>
            <person name="Alfaro M."/>
            <person name="Sun H."/>
            <person name="Tritt A."/>
            <person name="Yoshinaga Y."/>
            <person name="Zwiers L.-H."/>
            <person name="Turgeon B."/>
            <person name="Goodwin S."/>
            <person name="Spatafora J."/>
            <person name="Crous P."/>
            <person name="Grigoriev I."/>
        </authorList>
    </citation>
    <scope>NUCLEOTIDE SEQUENCE</scope>
    <source>
        <strain evidence="2">CBS 122681</strain>
    </source>
</reference>
<feature type="compositionally biased region" description="Basic and acidic residues" evidence="1">
    <location>
        <begin position="45"/>
        <end position="57"/>
    </location>
</feature>
<organism evidence="2 3">
    <name type="scientific">Lophiostoma macrostomum CBS 122681</name>
    <dbReference type="NCBI Taxonomy" id="1314788"/>
    <lineage>
        <taxon>Eukaryota</taxon>
        <taxon>Fungi</taxon>
        <taxon>Dikarya</taxon>
        <taxon>Ascomycota</taxon>
        <taxon>Pezizomycotina</taxon>
        <taxon>Dothideomycetes</taxon>
        <taxon>Pleosporomycetidae</taxon>
        <taxon>Pleosporales</taxon>
        <taxon>Lophiostomataceae</taxon>
        <taxon>Lophiostoma</taxon>
    </lineage>
</organism>